<reference evidence="3" key="2">
    <citation type="submission" date="2019-10" db="EMBL/GenBank/DDBJ databases">
        <authorList>
            <consortium name="NCBI Genome Project"/>
        </authorList>
    </citation>
    <scope>NUCLEOTIDE SEQUENCE</scope>
    <source>
        <strain evidence="3">NI907</strain>
    </source>
</reference>
<dbReference type="KEGG" id="pgri:PgNI_07641"/>
<evidence type="ECO:0000313" key="2">
    <source>
        <dbReference type="Proteomes" id="UP000515153"/>
    </source>
</evidence>
<proteinExistence type="predicted"/>
<feature type="region of interest" description="Disordered" evidence="1">
    <location>
        <begin position="36"/>
        <end position="59"/>
    </location>
</feature>
<dbReference type="RefSeq" id="XP_030981138.1">
    <property type="nucleotide sequence ID" value="XM_031127651.1"/>
</dbReference>
<dbReference type="AlphaFoldDB" id="A0A6P8B1S9"/>
<name>A0A6P8B1S9_PYRGI</name>
<reference evidence="3" key="1">
    <citation type="journal article" date="2019" name="Mol. Biol. Evol.">
        <title>Blast fungal genomes show frequent chromosomal changes, gene gains and losses, and effector gene turnover.</title>
        <authorList>
            <person name="Gomez Luciano L.B."/>
            <person name="Jason Tsai I."/>
            <person name="Chuma I."/>
            <person name="Tosa Y."/>
            <person name="Chen Y.H."/>
            <person name="Li J.Y."/>
            <person name="Li M.Y."/>
            <person name="Jade Lu M.Y."/>
            <person name="Nakayashiki H."/>
            <person name="Li W.H."/>
        </authorList>
    </citation>
    <scope>NUCLEOTIDE SEQUENCE</scope>
    <source>
        <strain evidence="3">NI907</strain>
    </source>
</reference>
<evidence type="ECO:0000313" key="3">
    <source>
        <dbReference type="RefSeq" id="XP_030981138.1"/>
    </source>
</evidence>
<dbReference type="GeneID" id="41962560"/>
<organism evidence="2 3">
    <name type="scientific">Pyricularia grisea</name>
    <name type="common">Crabgrass-specific blast fungus</name>
    <name type="synonym">Magnaporthe grisea</name>
    <dbReference type="NCBI Taxonomy" id="148305"/>
    <lineage>
        <taxon>Eukaryota</taxon>
        <taxon>Fungi</taxon>
        <taxon>Dikarya</taxon>
        <taxon>Ascomycota</taxon>
        <taxon>Pezizomycotina</taxon>
        <taxon>Sordariomycetes</taxon>
        <taxon>Sordariomycetidae</taxon>
        <taxon>Magnaporthales</taxon>
        <taxon>Pyriculariaceae</taxon>
        <taxon>Pyricularia</taxon>
    </lineage>
</organism>
<accession>A0A6P8B1S9</accession>
<sequence length="59" mass="6733">MQESKHPMTTNIHPQKALTACNVNLQRKWVKIDRFGPPYRHTSESTRNEAKGNPISMVG</sequence>
<evidence type="ECO:0000256" key="1">
    <source>
        <dbReference type="SAM" id="MobiDB-lite"/>
    </source>
</evidence>
<protein>
    <submittedName>
        <fullName evidence="3">Uncharacterized protein</fullName>
    </submittedName>
</protein>
<gene>
    <name evidence="3" type="ORF">PgNI_07641</name>
</gene>
<reference evidence="3" key="3">
    <citation type="submission" date="2025-08" db="UniProtKB">
        <authorList>
            <consortium name="RefSeq"/>
        </authorList>
    </citation>
    <scope>IDENTIFICATION</scope>
    <source>
        <strain evidence="3">NI907</strain>
    </source>
</reference>
<feature type="compositionally biased region" description="Basic and acidic residues" evidence="1">
    <location>
        <begin position="41"/>
        <end position="50"/>
    </location>
</feature>
<dbReference type="Proteomes" id="UP000515153">
    <property type="component" value="Unplaced"/>
</dbReference>
<keyword evidence="2" id="KW-1185">Reference proteome</keyword>